<feature type="transmembrane region" description="Helical" evidence="6">
    <location>
        <begin position="12"/>
        <end position="35"/>
    </location>
</feature>
<feature type="transmembrane region" description="Helical" evidence="6">
    <location>
        <begin position="128"/>
        <end position="150"/>
    </location>
</feature>
<feature type="transmembrane region" description="Helical" evidence="6">
    <location>
        <begin position="41"/>
        <end position="64"/>
    </location>
</feature>
<dbReference type="PANTHER" id="PTHR30294:SF29">
    <property type="entry name" value="MULTIDRUG ABC TRANSPORTER PERMEASE YBHS-RELATED"/>
    <property type="match status" value="1"/>
</dbReference>
<proteinExistence type="predicted"/>
<evidence type="ECO:0000256" key="5">
    <source>
        <dbReference type="ARBA" id="ARBA00023136"/>
    </source>
</evidence>
<reference evidence="8" key="1">
    <citation type="submission" date="2016-10" db="EMBL/GenBank/DDBJ databases">
        <authorList>
            <person name="Varghese N."/>
            <person name="Submissions S."/>
        </authorList>
    </citation>
    <scope>NUCLEOTIDE SEQUENCE [LARGE SCALE GENOMIC DNA]</scope>
    <source>
        <strain evidence="8">NLAE-zl-G277</strain>
    </source>
</reference>
<evidence type="ECO:0000256" key="3">
    <source>
        <dbReference type="ARBA" id="ARBA00022692"/>
    </source>
</evidence>
<organism evidence="7 8">
    <name type="scientific">Enterocloster lavalensis</name>
    <dbReference type="NCBI Taxonomy" id="460384"/>
    <lineage>
        <taxon>Bacteria</taxon>
        <taxon>Bacillati</taxon>
        <taxon>Bacillota</taxon>
        <taxon>Clostridia</taxon>
        <taxon>Lachnospirales</taxon>
        <taxon>Lachnospiraceae</taxon>
        <taxon>Enterocloster</taxon>
    </lineage>
</organism>
<dbReference type="PANTHER" id="PTHR30294">
    <property type="entry name" value="MEMBRANE COMPONENT OF ABC TRANSPORTER YHHJ-RELATED"/>
    <property type="match status" value="1"/>
</dbReference>
<dbReference type="STRING" id="460384.SAMN05216313_11983"/>
<evidence type="ECO:0000256" key="4">
    <source>
        <dbReference type="ARBA" id="ARBA00022989"/>
    </source>
</evidence>
<dbReference type="InterPro" id="IPR051449">
    <property type="entry name" value="ABC-2_transporter_component"/>
</dbReference>
<protein>
    <submittedName>
        <fullName evidence="7">ABC-2 type transport system permease protein</fullName>
    </submittedName>
</protein>
<dbReference type="Proteomes" id="UP000198508">
    <property type="component" value="Unassembled WGS sequence"/>
</dbReference>
<dbReference type="GO" id="GO:0005886">
    <property type="term" value="C:plasma membrane"/>
    <property type="evidence" value="ECO:0007669"/>
    <property type="project" value="UniProtKB-SubCell"/>
</dbReference>
<gene>
    <name evidence="7" type="ORF">SAMN05216313_11983</name>
</gene>
<feature type="transmembrane region" description="Helical" evidence="6">
    <location>
        <begin position="156"/>
        <end position="175"/>
    </location>
</feature>
<name>A0A1I0I8C0_9FIRM</name>
<dbReference type="AlphaFoldDB" id="A0A1I0I8C0"/>
<keyword evidence="2" id="KW-1003">Cell membrane</keyword>
<evidence type="ECO:0000256" key="1">
    <source>
        <dbReference type="ARBA" id="ARBA00004651"/>
    </source>
</evidence>
<feature type="transmembrane region" description="Helical" evidence="6">
    <location>
        <begin position="210"/>
        <end position="228"/>
    </location>
</feature>
<dbReference type="GeneID" id="93279451"/>
<keyword evidence="3 6" id="KW-0812">Transmembrane</keyword>
<evidence type="ECO:0000256" key="2">
    <source>
        <dbReference type="ARBA" id="ARBA00022475"/>
    </source>
</evidence>
<evidence type="ECO:0000256" key="6">
    <source>
        <dbReference type="SAM" id="Phobius"/>
    </source>
</evidence>
<comment type="subcellular location">
    <subcellularLocation>
        <location evidence="1">Cell membrane</location>
        <topology evidence="1">Multi-pass membrane protein</topology>
    </subcellularLocation>
</comment>
<evidence type="ECO:0000313" key="7">
    <source>
        <dbReference type="EMBL" id="SET92019.1"/>
    </source>
</evidence>
<keyword evidence="8" id="KW-1185">Reference proteome</keyword>
<feature type="transmembrane region" description="Helical" evidence="6">
    <location>
        <begin position="187"/>
        <end position="204"/>
    </location>
</feature>
<dbReference type="EMBL" id="FOIM01000019">
    <property type="protein sequence ID" value="SET92019.1"/>
    <property type="molecule type" value="Genomic_DNA"/>
</dbReference>
<evidence type="ECO:0000313" key="8">
    <source>
        <dbReference type="Proteomes" id="UP000198508"/>
    </source>
</evidence>
<feature type="transmembrane region" description="Helical" evidence="6">
    <location>
        <begin position="264"/>
        <end position="282"/>
    </location>
</feature>
<dbReference type="GO" id="GO:0140359">
    <property type="term" value="F:ABC-type transporter activity"/>
    <property type="evidence" value="ECO:0007669"/>
    <property type="project" value="InterPro"/>
</dbReference>
<keyword evidence="5 6" id="KW-0472">Membrane</keyword>
<dbReference type="Pfam" id="PF12679">
    <property type="entry name" value="ABC2_membrane_2"/>
    <property type="match status" value="1"/>
</dbReference>
<accession>A0A1I0I8C0</accession>
<dbReference type="RefSeq" id="WP_092366469.1">
    <property type="nucleotide sequence ID" value="NZ_CP176637.1"/>
</dbReference>
<keyword evidence="4 6" id="KW-1133">Transmembrane helix</keyword>
<sequence>MRAIYKRELKSYFYSMTGYVFIAFVTMFIGIYFMATNMLGGYPYFSYTLGAILIILLIAIPVLTMKSMSEEHHSRTDQLLLTSPVSLWSVVMGKYLSMVTVFAIPMAISCLCPLIIKASGTAYLAEDYGAILTFFLLGCVYIAIGLFISSLTESQLIAAAGTFGVLLLLTLWPNLISFIPTSARDSLIGLLLLLTLLAFVLYRLTGCAPLSFGLEAVGAAALAAVYFYKKSLLDRALTHLLGKIVLADVFNTVVNDHILDLGGLLYYVSAAFIMLFLTVQTIEKRRWS</sequence>